<keyword evidence="1" id="KW-0812">Transmembrane</keyword>
<dbReference type="EMBL" id="CP061799">
    <property type="protein sequence ID" value="QTA79334.1"/>
    <property type="molecule type" value="Genomic_DNA"/>
</dbReference>
<evidence type="ECO:0000313" key="3">
    <source>
        <dbReference type="Proteomes" id="UP000663720"/>
    </source>
</evidence>
<gene>
    <name evidence="2" type="ORF">dnl_15970</name>
</gene>
<accession>A0A975GFM7</accession>
<dbReference type="Pfam" id="PF13385">
    <property type="entry name" value="Laminin_G_3"/>
    <property type="match status" value="2"/>
</dbReference>
<dbReference type="Proteomes" id="UP000663720">
    <property type="component" value="Chromosome"/>
</dbReference>
<protein>
    <submittedName>
        <fullName evidence="2">Concanavalin A-like lectin/glucanases domain-containing protein</fullName>
    </submittedName>
</protein>
<keyword evidence="1" id="KW-0472">Membrane</keyword>
<evidence type="ECO:0000256" key="1">
    <source>
        <dbReference type="SAM" id="Phobius"/>
    </source>
</evidence>
<dbReference type="SUPFAM" id="SSF49899">
    <property type="entry name" value="Concanavalin A-like lectins/glucanases"/>
    <property type="match status" value="2"/>
</dbReference>
<reference evidence="2" key="1">
    <citation type="journal article" date="2021" name="Microb. Physiol.">
        <title>Proteogenomic Insights into the Physiology of Marine, Sulfate-Reducing, Filamentous Desulfonema limicola and Desulfonema magnum.</title>
        <authorList>
            <person name="Schnaars V."/>
            <person name="Wohlbrand L."/>
            <person name="Scheve S."/>
            <person name="Hinrichs C."/>
            <person name="Reinhardt R."/>
            <person name="Rabus R."/>
        </authorList>
    </citation>
    <scope>NUCLEOTIDE SEQUENCE</scope>
    <source>
        <strain evidence="2">5ac10</strain>
    </source>
</reference>
<keyword evidence="3" id="KW-1185">Reference proteome</keyword>
<keyword evidence="1" id="KW-1133">Transmembrane helix</keyword>
<dbReference type="RefSeq" id="WP_207691099.1">
    <property type="nucleotide sequence ID" value="NZ_CP061799.1"/>
</dbReference>
<dbReference type="AlphaFoldDB" id="A0A975GFM7"/>
<feature type="transmembrane region" description="Helical" evidence="1">
    <location>
        <begin position="12"/>
        <end position="38"/>
    </location>
</feature>
<name>A0A975GFM7_9BACT</name>
<dbReference type="InterPro" id="IPR013320">
    <property type="entry name" value="ConA-like_dom_sf"/>
</dbReference>
<proteinExistence type="predicted"/>
<organism evidence="2 3">
    <name type="scientific">Desulfonema limicola</name>
    <dbReference type="NCBI Taxonomy" id="45656"/>
    <lineage>
        <taxon>Bacteria</taxon>
        <taxon>Pseudomonadati</taxon>
        <taxon>Thermodesulfobacteriota</taxon>
        <taxon>Desulfobacteria</taxon>
        <taxon>Desulfobacterales</taxon>
        <taxon>Desulfococcaceae</taxon>
        <taxon>Desulfonema</taxon>
    </lineage>
</organism>
<sequence length="583" mass="65007">MKIYDSSSGSVLIFLILTITILSVLGAAILSITTTSLYSELSFNKFNKASYYAESGIRYTRLTDSSDWYFDDKTYFTMLENAVTAELAIVQDSNPDLPAKIDTAGFHIGITDCNIESTGIVNEDSSFEAARKIITPNLRGLPCWTFDILADNTLADSCGKNRGRIEGSGIILLEPGKKDWSWKFDGASYVKTLFRPYCEIGDGVSFSISFWVRPENNFKQVFFGVSGLDYNNNNSTLAAGISSDGKWEWFYGDQPKTESAAVTAGKWQHIIIIFDNNAAQKKVYFNIQDCIPSNEQTFVTDNTGTASLPYSNKHMFIGAENTGSDPDPNLYFQGEIDEFKITTYEEIPDIDALIDELSPLCAVAYYPFNGNANDVINGYDGIVMGGTALIEDRFGNPDQAYNFSGNNKDFIKVDHNIITQYPFTVNSWIKPKDNIDGWKTIFTFAKKDPGNPDLNVADILFGSSIRLSPLPQLIRFLIVNDPDPSVPGKYWDTSEIEYTYIPDTWHMITVVFADENNRKLYIDGQTAIESTSYMPYNPGIDLFIIGRAGLKNLVFNGAIDDVAVYDTILSAEEILALYEDSKL</sequence>
<dbReference type="KEGG" id="dli:dnl_15970"/>
<evidence type="ECO:0000313" key="2">
    <source>
        <dbReference type="EMBL" id="QTA79334.1"/>
    </source>
</evidence>
<dbReference type="Gene3D" id="2.60.120.200">
    <property type="match status" value="2"/>
</dbReference>